<dbReference type="AlphaFoldDB" id="A0A0R3S1U8"/>
<dbReference type="GO" id="GO:0071339">
    <property type="term" value="C:MLL1 complex"/>
    <property type="evidence" value="ECO:0007669"/>
    <property type="project" value="TreeGrafter"/>
</dbReference>
<sequence>MNSRQSDVVPSTSASISSAENVKEQAINSGASTQKVSEVFLAAGQAFQKLGGLIANLHNPRNGIERKWTSSDTTSLHDAVSRFASDLQRISETVQGREVQLMKDDIIKRPTTSHYIKTVPSRTNGAPARPTSTARSVVKRTNSVPHPSLDTNFKRRIISAAPSGITVSSNTRYANVSHVQSLNMNSSAISRIKNNGPLNVVPSALTTVTVQSNIPSVVLPPEPKMHNTGLKNFDGSVFNI</sequence>
<dbReference type="STRING" id="1147741.A0A0R3S1U8"/>
<dbReference type="GO" id="GO:0016589">
    <property type="term" value="C:NURF complex"/>
    <property type="evidence" value="ECO:0007669"/>
    <property type="project" value="TreeGrafter"/>
</dbReference>
<dbReference type="PANTHER" id="PTHR21397:SF2">
    <property type="entry name" value="CHROMATIN COMPLEXES SUBUNIT BAP18"/>
    <property type="match status" value="1"/>
</dbReference>
<name>A0A0R3S1U8_9BILA</name>
<organism evidence="2 3">
    <name type="scientific">Elaeophora elaphi</name>
    <dbReference type="NCBI Taxonomy" id="1147741"/>
    <lineage>
        <taxon>Eukaryota</taxon>
        <taxon>Metazoa</taxon>
        <taxon>Ecdysozoa</taxon>
        <taxon>Nematoda</taxon>
        <taxon>Chromadorea</taxon>
        <taxon>Rhabditida</taxon>
        <taxon>Spirurina</taxon>
        <taxon>Spiruromorpha</taxon>
        <taxon>Filarioidea</taxon>
        <taxon>Onchocercidae</taxon>
        <taxon>Elaeophora</taxon>
    </lineage>
</organism>
<evidence type="ECO:0000313" key="3">
    <source>
        <dbReference type="WBParaSite" id="EEL_0000865601-mRNA-1"/>
    </source>
</evidence>
<accession>A0A0R3S1U8</accession>
<feature type="region of interest" description="Disordered" evidence="1">
    <location>
        <begin position="119"/>
        <end position="150"/>
    </location>
</feature>
<feature type="region of interest" description="Disordered" evidence="1">
    <location>
        <begin position="1"/>
        <end position="21"/>
    </location>
</feature>
<dbReference type="Proteomes" id="UP000050640">
    <property type="component" value="Unplaced"/>
</dbReference>
<evidence type="ECO:0000313" key="2">
    <source>
        <dbReference type="Proteomes" id="UP000050640"/>
    </source>
</evidence>
<reference evidence="3" key="1">
    <citation type="submission" date="2017-02" db="UniProtKB">
        <authorList>
            <consortium name="WormBaseParasite"/>
        </authorList>
    </citation>
    <scope>IDENTIFICATION</scope>
</reference>
<dbReference type="PANTHER" id="PTHR21397">
    <property type="entry name" value="CHROMATIN COMPLEXES SUBUNIT BAP18-RELATED"/>
    <property type="match status" value="1"/>
</dbReference>
<evidence type="ECO:0000256" key="1">
    <source>
        <dbReference type="SAM" id="MobiDB-lite"/>
    </source>
</evidence>
<dbReference type="WBParaSite" id="EEL_0000865601-mRNA-1">
    <property type="protein sequence ID" value="EEL_0000865601-mRNA-1"/>
    <property type="gene ID" value="EEL_0000865601"/>
</dbReference>
<proteinExistence type="predicted"/>
<protein>
    <submittedName>
        <fullName evidence="3">BLOC-1-related complex subunit 7</fullName>
    </submittedName>
</protein>
<keyword evidence="2" id="KW-1185">Reference proteome</keyword>